<dbReference type="Pfam" id="PF07686">
    <property type="entry name" value="V-set"/>
    <property type="match status" value="2"/>
</dbReference>
<evidence type="ECO:0000313" key="2">
    <source>
        <dbReference type="Ensembl" id="ENSLOCP00000000437.1"/>
    </source>
</evidence>
<dbReference type="GO" id="GO:0006955">
    <property type="term" value="P:immune response"/>
    <property type="evidence" value="ECO:0000318"/>
    <property type="project" value="GO_Central"/>
</dbReference>
<dbReference type="FunFam" id="2.60.40.10:FF:001230">
    <property type="entry name" value="Immunoglobulin kappa variable 8-16"/>
    <property type="match status" value="2"/>
</dbReference>
<dbReference type="InterPro" id="IPR036179">
    <property type="entry name" value="Ig-like_dom_sf"/>
</dbReference>
<sequence>QIVLTQSPAQSILPGSSVSISCTASSSVISGRYSLLNWYLHKPGQPPQLLVYYATTHQSGVPDRFIGSGSGTAFTLTITGVQSNAGDYYCVQTLFSPFLHIQGCFNANLTPFKDKIFSRVVDDSKSSGQIVMTQTPPALSVLSGGNVTIHCKASSSITGYYNYLNWYQQKPGEAPKLLIYWATERHSGVPERFTGRGSGLDYSLTISGLQAEDAAD</sequence>
<dbReference type="AlphaFoldDB" id="W5LWD0"/>
<dbReference type="InParanoid" id="W5LWD0"/>
<dbReference type="PROSITE" id="PS50835">
    <property type="entry name" value="IG_LIKE"/>
    <property type="match status" value="1"/>
</dbReference>
<dbReference type="eggNOG" id="ENOG502SR2I">
    <property type="taxonomic scope" value="Eukaryota"/>
</dbReference>
<dbReference type="HOGENOM" id="CLU_077975_1_0_1"/>
<keyword evidence="3" id="KW-1185">Reference proteome</keyword>
<dbReference type="PANTHER" id="PTHR23267">
    <property type="entry name" value="IMMUNOGLOBULIN LIGHT CHAIN"/>
    <property type="match status" value="1"/>
</dbReference>
<evidence type="ECO:0000313" key="3">
    <source>
        <dbReference type="Proteomes" id="UP000018468"/>
    </source>
</evidence>
<protein>
    <recommendedName>
        <fullName evidence="1">Ig-like domain-containing protein</fullName>
    </recommendedName>
</protein>
<dbReference type="InterPro" id="IPR003599">
    <property type="entry name" value="Ig_sub"/>
</dbReference>
<dbReference type="InterPro" id="IPR007110">
    <property type="entry name" value="Ig-like_dom"/>
</dbReference>
<dbReference type="Bgee" id="ENSLOCG00000000399">
    <property type="expression patterns" value="Expressed in intestine and 5 other cell types or tissues"/>
</dbReference>
<dbReference type="SUPFAM" id="SSF48726">
    <property type="entry name" value="Immunoglobulin"/>
    <property type="match status" value="2"/>
</dbReference>
<proteinExistence type="predicted"/>
<accession>W5LWD0</accession>
<dbReference type="STRING" id="7918.ENSLOCP00000000437"/>
<reference evidence="3" key="1">
    <citation type="submission" date="2011-12" db="EMBL/GenBank/DDBJ databases">
        <title>The Draft Genome of Lepisosteus oculatus.</title>
        <authorList>
            <consortium name="The Broad Institute Genome Assembly &amp; Analysis Group"/>
            <consortium name="Computational R&amp;D Group"/>
            <consortium name="and Sequencing Platform"/>
            <person name="Di Palma F."/>
            <person name="Alfoldi J."/>
            <person name="Johnson J."/>
            <person name="Berlin A."/>
            <person name="Gnerre S."/>
            <person name="Jaffe D."/>
            <person name="MacCallum I."/>
            <person name="Young S."/>
            <person name="Walker B.J."/>
            <person name="Lander E.S."/>
            <person name="Lindblad-Toh K."/>
        </authorList>
    </citation>
    <scope>NUCLEOTIDE SEQUENCE [LARGE SCALE GENOMIC DNA]</scope>
</reference>
<dbReference type="SMART" id="SM00406">
    <property type="entry name" value="IGv"/>
    <property type="match status" value="2"/>
</dbReference>
<dbReference type="Gene3D" id="2.60.40.10">
    <property type="entry name" value="Immunoglobulins"/>
    <property type="match status" value="2"/>
</dbReference>
<dbReference type="InterPro" id="IPR013783">
    <property type="entry name" value="Ig-like_fold"/>
</dbReference>
<dbReference type="Ensembl" id="ENSLOCT00000000437.1">
    <property type="protein sequence ID" value="ENSLOCP00000000437.1"/>
    <property type="gene ID" value="ENSLOCG00000000399.1"/>
</dbReference>
<dbReference type="SMART" id="SM00409">
    <property type="entry name" value="IG"/>
    <property type="match status" value="2"/>
</dbReference>
<dbReference type="InterPro" id="IPR050150">
    <property type="entry name" value="IgV_Light_Chain"/>
</dbReference>
<evidence type="ECO:0000259" key="1">
    <source>
        <dbReference type="PROSITE" id="PS50835"/>
    </source>
</evidence>
<feature type="domain" description="Ig-like" evidence="1">
    <location>
        <begin position="1"/>
        <end position="90"/>
    </location>
</feature>
<reference evidence="2" key="3">
    <citation type="submission" date="2025-09" db="UniProtKB">
        <authorList>
            <consortium name="Ensembl"/>
        </authorList>
    </citation>
    <scope>IDENTIFICATION</scope>
</reference>
<dbReference type="Proteomes" id="UP000018468">
    <property type="component" value="Unassembled WGS sequence"/>
</dbReference>
<name>W5LWD0_LEPOC</name>
<organism evidence="2 3">
    <name type="scientific">Lepisosteus oculatus</name>
    <name type="common">Spotted gar</name>
    <dbReference type="NCBI Taxonomy" id="7918"/>
    <lineage>
        <taxon>Eukaryota</taxon>
        <taxon>Metazoa</taxon>
        <taxon>Chordata</taxon>
        <taxon>Craniata</taxon>
        <taxon>Vertebrata</taxon>
        <taxon>Euteleostomi</taxon>
        <taxon>Actinopterygii</taxon>
        <taxon>Neopterygii</taxon>
        <taxon>Holostei</taxon>
        <taxon>Semionotiformes</taxon>
        <taxon>Lepisosteidae</taxon>
        <taxon>Lepisosteus</taxon>
    </lineage>
</organism>
<dbReference type="InterPro" id="IPR013106">
    <property type="entry name" value="Ig_V-set"/>
</dbReference>
<dbReference type="GeneTree" id="ENSGT00940000154869"/>
<dbReference type="GO" id="GO:0019814">
    <property type="term" value="C:immunoglobulin complex"/>
    <property type="evidence" value="ECO:0000318"/>
    <property type="project" value="GO_Central"/>
</dbReference>
<reference evidence="2" key="2">
    <citation type="submission" date="2025-08" db="UniProtKB">
        <authorList>
            <consortium name="Ensembl"/>
        </authorList>
    </citation>
    <scope>IDENTIFICATION</scope>
</reference>